<dbReference type="AlphaFoldDB" id="A0A448ZMJ3"/>
<feature type="region of interest" description="Disordered" evidence="1">
    <location>
        <begin position="29"/>
        <end position="191"/>
    </location>
</feature>
<feature type="compositionally biased region" description="Low complexity" evidence="1">
    <location>
        <begin position="76"/>
        <end position="112"/>
    </location>
</feature>
<dbReference type="InterPro" id="IPR027471">
    <property type="entry name" value="YbeD-like_sf"/>
</dbReference>
<dbReference type="Proteomes" id="UP000291116">
    <property type="component" value="Unassembled WGS sequence"/>
</dbReference>
<keyword evidence="2" id="KW-0732">Signal</keyword>
<dbReference type="EMBL" id="CAACVS010000531">
    <property type="protein sequence ID" value="VEU43258.1"/>
    <property type="molecule type" value="Genomic_DNA"/>
</dbReference>
<proteinExistence type="predicted"/>
<feature type="chain" id="PRO_5019207576" description="DUF493 domain-containing protein" evidence="2">
    <location>
        <begin position="35"/>
        <end position="289"/>
    </location>
</feature>
<evidence type="ECO:0000313" key="3">
    <source>
        <dbReference type="EMBL" id="VEU43258.1"/>
    </source>
</evidence>
<evidence type="ECO:0008006" key="5">
    <source>
        <dbReference type="Google" id="ProtNLM"/>
    </source>
</evidence>
<dbReference type="InterPro" id="IPR007454">
    <property type="entry name" value="UPF0250_YbeD-like"/>
</dbReference>
<dbReference type="Gene3D" id="3.30.70.260">
    <property type="match status" value="1"/>
</dbReference>
<protein>
    <recommendedName>
        <fullName evidence="5">DUF493 domain-containing protein</fullName>
    </recommendedName>
</protein>
<organism evidence="3 4">
    <name type="scientific">Pseudo-nitzschia multistriata</name>
    <dbReference type="NCBI Taxonomy" id="183589"/>
    <lineage>
        <taxon>Eukaryota</taxon>
        <taxon>Sar</taxon>
        <taxon>Stramenopiles</taxon>
        <taxon>Ochrophyta</taxon>
        <taxon>Bacillariophyta</taxon>
        <taxon>Bacillariophyceae</taxon>
        <taxon>Bacillariophycidae</taxon>
        <taxon>Bacillariales</taxon>
        <taxon>Bacillariaceae</taxon>
        <taxon>Pseudo-nitzschia</taxon>
    </lineage>
</organism>
<keyword evidence="4" id="KW-1185">Reference proteome</keyword>
<evidence type="ECO:0000313" key="4">
    <source>
        <dbReference type="Proteomes" id="UP000291116"/>
    </source>
</evidence>
<evidence type="ECO:0000256" key="2">
    <source>
        <dbReference type="SAM" id="SignalP"/>
    </source>
</evidence>
<dbReference type="PROSITE" id="PS51257">
    <property type="entry name" value="PROKAR_LIPOPROTEIN"/>
    <property type="match status" value="1"/>
</dbReference>
<dbReference type="Pfam" id="PF04359">
    <property type="entry name" value="DUF493"/>
    <property type="match status" value="1"/>
</dbReference>
<dbReference type="SUPFAM" id="SSF117991">
    <property type="entry name" value="YbeD/HP0495-like"/>
    <property type="match status" value="1"/>
</dbReference>
<dbReference type="OrthoDB" id="2533at2759"/>
<reference evidence="3 4" key="1">
    <citation type="submission" date="2019-01" db="EMBL/GenBank/DDBJ databases">
        <authorList>
            <person name="Ferrante I. M."/>
        </authorList>
    </citation>
    <scope>NUCLEOTIDE SEQUENCE [LARGE SCALE GENOMIC DNA]</scope>
    <source>
        <strain evidence="3 4">B856</strain>
    </source>
</reference>
<sequence>MTKRTRSRAIGSVCAAATGFLLLSACSGPSPSHAFSVVAPSTATTKASSRRWSPPLGMADSSNAAAGDDDADEASPEAPAGSFFHPVAPSGEEAPAPAGGATAPPGEKAPAPAGGGDDFDDAVSKLMQQRRKKPLASEPSTIKGVPTKGFGKQPAGGKKRAAKPISPYVAIGTPDQPVNDPSKPERDDQGYTLYTDTKTGEKSRVFEALVDYPSVFTMKIVGANEGTFVSDMVALVAEACDTEPLGIQHTTKVMGKWVSVTVKAPVENAEMLYTLYEKVDLDPRVKFKF</sequence>
<evidence type="ECO:0000256" key="1">
    <source>
        <dbReference type="SAM" id="MobiDB-lite"/>
    </source>
</evidence>
<gene>
    <name evidence="3" type="ORF">PSNMU_V1.4_AUG-EV-PASAV3_0103080</name>
</gene>
<name>A0A448ZMJ3_9STRA</name>
<feature type="compositionally biased region" description="Polar residues" evidence="1">
    <location>
        <begin position="39"/>
        <end position="51"/>
    </location>
</feature>
<accession>A0A448ZMJ3</accession>
<feature type="signal peptide" evidence="2">
    <location>
        <begin position="1"/>
        <end position="34"/>
    </location>
</feature>